<protein>
    <submittedName>
        <fullName evidence="1">Uncharacterized protein</fullName>
    </submittedName>
</protein>
<dbReference type="EMBL" id="KQ999913">
    <property type="protein sequence ID" value="KZV40591.1"/>
    <property type="molecule type" value="Genomic_DNA"/>
</dbReference>
<gene>
    <name evidence="1" type="ORF">F511_09348</name>
</gene>
<keyword evidence="2" id="KW-1185">Reference proteome</keyword>
<name>A0A2Z7C3V8_9LAMI</name>
<dbReference type="AlphaFoldDB" id="A0A2Z7C3V8"/>
<evidence type="ECO:0000313" key="2">
    <source>
        <dbReference type="Proteomes" id="UP000250235"/>
    </source>
</evidence>
<proteinExistence type="predicted"/>
<sequence>MQIPNTQQHGASPGLVRIINITGTHGKGDRLAESPLCPAWIPEDPANGSKTHNINHSMFTPKAAKGCSSLMSQKGTADSRPATSFLLALLMRGRRPGLNTSSTKQRGMLTQKLKPARKTHITDFSKSFEHQQLRASTPALLQGSKWVAIERAKLGEYNATKIIKYRGWKRRESAMESYGEQ</sequence>
<accession>A0A2Z7C3V8</accession>
<reference evidence="1 2" key="1">
    <citation type="journal article" date="2015" name="Proc. Natl. Acad. Sci. U.S.A.">
        <title>The resurrection genome of Boea hygrometrica: A blueprint for survival of dehydration.</title>
        <authorList>
            <person name="Xiao L."/>
            <person name="Yang G."/>
            <person name="Zhang L."/>
            <person name="Yang X."/>
            <person name="Zhao S."/>
            <person name="Ji Z."/>
            <person name="Zhou Q."/>
            <person name="Hu M."/>
            <person name="Wang Y."/>
            <person name="Chen M."/>
            <person name="Xu Y."/>
            <person name="Jin H."/>
            <person name="Xiao X."/>
            <person name="Hu G."/>
            <person name="Bao F."/>
            <person name="Hu Y."/>
            <person name="Wan P."/>
            <person name="Li L."/>
            <person name="Deng X."/>
            <person name="Kuang T."/>
            <person name="Xiang C."/>
            <person name="Zhu J.K."/>
            <person name="Oliver M.J."/>
            <person name="He Y."/>
        </authorList>
    </citation>
    <scope>NUCLEOTIDE SEQUENCE [LARGE SCALE GENOMIC DNA]</scope>
    <source>
        <strain evidence="2">cv. XS01</strain>
    </source>
</reference>
<dbReference type="Proteomes" id="UP000250235">
    <property type="component" value="Unassembled WGS sequence"/>
</dbReference>
<evidence type="ECO:0000313" key="1">
    <source>
        <dbReference type="EMBL" id="KZV40591.1"/>
    </source>
</evidence>
<organism evidence="1 2">
    <name type="scientific">Dorcoceras hygrometricum</name>
    <dbReference type="NCBI Taxonomy" id="472368"/>
    <lineage>
        <taxon>Eukaryota</taxon>
        <taxon>Viridiplantae</taxon>
        <taxon>Streptophyta</taxon>
        <taxon>Embryophyta</taxon>
        <taxon>Tracheophyta</taxon>
        <taxon>Spermatophyta</taxon>
        <taxon>Magnoliopsida</taxon>
        <taxon>eudicotyledons</taxon>
        <taxon>Gunneridae</taxon>
        <taxon>Pentapetalae</taxon>
        <taxon>asterids</taxon>
        <taxon>lamiids</taxon>
        <taxon>Lamiales</taxon>
        <taxon>Gesneriaceae</taxon>
        <taxon>Didymocarpoideae</taxon>
        <taxon>Trichosporeae</taxon>
        <taxon>Loxocarpinae</taxon>
        <taxon>Dorcoceras</taxon>
    </lineage>
</organism>